<feature type="chain" id="PRO_5025488477" description="PEP-CTERM protein-sorting domain-containing protein" evidence="1">
    <location>
        <begin position="33"/>
        <end position="271"/>
    </location>
</feature>
<dbReference type="AlphaFoldDB" id="A0A6C2URB2"/>
<keyword evidence="1" id="KW-0732">Signal</keyword>
<evidence type="ECO:0000313" key="3">
    <source>
        <dbReference type="Proteomes" id="UP000346198"/>
    </source>
</evidence>
<dbReference type="Proteomes" id="UP000346198">
    <property type="component" value="Unassembled WGS sequence"/>
</dbReference>
<dbReference type="NCBIfam" id="TIGR02595">
    <property type="entry name" value="PEP_CTERM"/>
    <property type="match status" value="1"/>
</dbReference>
<gene>
    <name evidence="2" type="ORF">SCARR_03854</name>
</gene>
<evidence type="ECO:0008006" key="4">
    <source>
        <dbReference type="Google" id="ProtNLM"/>
    </source>
</evidence>
<dbReference type="RefSeq" id="WP_136063214.1">
    <property type="nucleotide sequence ID" value="NZ_CAAHFH010000002.1"/>
</dbReference>
<organism evidence="2 3">
    <name type="scientific">Pontiella sulfatireligans</name>
    <dbReference type="NCBI Taxonomy" id="2750658"/>
    <lineage>
        <taxon>Bacteria</taxon>
        <taxon>Pseudomonadati</taxon>
        <taxon>Kiritimatiellota</taxon>
        <taxon>Kiritimatiellia</taxon>
        <taxon>Kiritimatiellales</taxon>
        <taxon>Pontiellaceae</taxon>
        <taxon>Pontiella</taxon>
    </lineage>
</organism>
<feature type="signal peptide" evidence="1">
    <location>
        <begin position="1"/>
        <end position="32"/>
    </location>
</feature>
<accession>A0A6C2URB2</accession>
<name>A0A6C2URB2_9BACT</name>
<protein>
    <recommendedName>
        <fullName evidence="4">PEP-CTERM protein-sorting domain-containing protein</fullName>
    </recommendedName>
</protein>
<reference evidence="2 3" key="1">
    <citation type="submission" date="2019-04" db="EMBL/GenBank/DDBJ databases">
        <authorList>
            <person name="Van Vliet M D."/>
        </authorList>
    </citation>
    <scope>NUCLEOTIDE SEQUENCE [LARGE SCALE GENOMIC DNA]</scope>
    <source>
        <strain evidence="2 3">F21</strain>
    </source>
</reference>
<evidence type="ECO:0000313" key="2">
    <source>
        <dbReference type="EMBL" id="VGO21777.1"/>
    </source>
</evidence>
<keyword evidence="3" id="KW-1185">Reference proteome</keyword>
<evidence type="ECO:0000256" key="1">
    <source>
        <dbReference type="SAM" id="SignalP"/>
    </source>
</evidence>
<proteinExistence type="predicted"/>
<dbReference type="InterPro" id="IPR013424">
    <property type="entry name" value="Ice-binding_C"/>
</dbReference>
<sequence>MKRKSRKGLKTNYYSIATLTLLLAGFAPQASAEPVPPWEEKIIPATPPPYMMFWGYNFDDGELNSPTLTTPNGGNWHPANPKFSFSSGITSSNGTLGIYNATEETQASIRIDLDNDYDVNNIKYVWFEYDFVGPANSIANTGGTDDTSHSYQVGEITYTIQTANHVQGYYTIEPQPEDEWLQFDLTAAIGETVTIDNLQVGSTCIPEPASFSLIAISGLGSWFVRRRRLRGVRRKSQSNFINIPRPRSFLSEEIDAAPIGGSHEILAYHIK</sequence>
<dbReference type="EMBL" id="CAAHFH010000002">
    <property type="protein sequence ID" value="VGO21777.1"/>
    <property type="molecule type" value="Genomic_DNA"/>
</dbReference>